<evidence type="ECO:0000256" key="4">
    <source>
        <dbReference type="ARBA" id="ARBA00023136"/>
    </source>
</evidence>
<feature type="domain" description="Major facilitator superfamily (MFS) profile" evidence="6">
    <location>
        <begin position="1"/>
        <end position="481"/>
    </location>
</feature>
<feature type="transmembrane region" description="Helical" evidence="5">
    <location>
        <begin position="53"/>
        <end position="72"/>
    </location>
</feature>
<feature type="transmembrane region" description="Helical" evidence="5">
    <location>
        <begin position="20"/>
        <end position="41"/>
    </location>
</feature>
<feature type="transmembrane region" description="Helical" evidence="5">
    <location>
        <begin position="456"/>
        <end position="476"/>
    </location>
</feature>
<dbReference type="EMBL" id="NJET01000082">
    <property type="protein sequence ID" value="PHH62090.1"/>
    <property type="molecule type" value="Genomic_DNA"/>
</dbReference>
<dbReference type="Gene3D" id="1.20.1720.10">
    <property type="entry name" value="Multidrug resistance protein D"/>
    <property type="match status" value="1"/>
</dbReference>
<dbReference type="AlphaFoldDB" id="A0A2C5Y3U9"/>
<comment type="subcellular location">
    <subcellularLocation>
        <location evidence="1">Membrane</location>
        <topology evidence="1">Multi-pass membrane protein</topology>
    </subcellularLocation>
</comment>
<dbReference type="PROSITE" id="PS50850">
    <property type="entry name" value="MFS"/>
    <property type="match status" value="1"/>
</dbReference>
<accession>A0A2C5Y3U9</accession>
<evidence type="ECO:0000256" key="2">
    <source>
        <dbReference type="ARBA" id="ARBA00022692"/>
    </source>
</evidence>
<keyword evidence="3 5" id="KW-1133">Transmembrane helix</keyword>
<keyword evidence="2 5" id="KW-0812">Transmembrane</keyword>
<feature type="transmembrane region" description="Helical" evidence="5">
    <location>
        <begin position="254"/>
        <end position="278"/>
    </location>
</feature>
<gene>
    <name evidence="7" type="ORF">CDD81_7583</name>
</gene>
<dbReference type="Gene3D" id="1.20.1250.20">
    <property type="entry name" value="MFS general substrate transporter like domains"/>
    <property type="match status" value="1"/>
</dbReference>
<dbReference type="STRING" id="1399860.A0A2C5Y3U9"/>
<evidence type="ECO:0000259" key="6">
    <source>
        <dbReference type="PROSITE" id="PS50850"/>
    </source>
</evidence>
<dbReference type="InterPro" id="IPR020846">
    <property type="entry name" value="MFS_dom"/>
</dbReference>
<feature type="transmembrane region" description="Helical" evidence="5">
    <location>
        <begin position="141"/>
        <end position="161"/>
    </location>
</feature>
<dbReference type="SUPFAM" id="SSF103473">
    <property type="entry name" value="MFS general substrate transporter"/>
    <property type="match status" value="1"/>
</dbReference>
<evidence type="ECO:0000256" key="5">
    <source>
        <dbReference type="SAM" id="Phobius"/>
    </source>
</evidence>
<feature type="transmembrane region" description="Helical" evidence="5">
    <location>
        <begin position="352"/>
        <end position="375"/>
    </location>
</feature>
<feature type="transmembrane region" description="Helical" evidence="5">
    <location>
        <begin position="320"/>
        <end position="340"/>
    </location>
</feature>
<evidence type="ECO:0000256" key="3">
    <source>
        <dbReference type="ARBA" id="ARBA00022989"/>
    </source>
</evidence>
<evidence type="ECO:0000313" key="8">
    <source>
        <dbReference type="Proteomes" id="UP000226192"/>
    </source>
</evidence>
<feature type="transmembrane region" description="Helical" evidence="5">
    <location>
        <begin position="107"/>
        <end position="129"/>
    </location>
</feature>
<dbReference type="PANTHER" id="PTHR23501">
    <property type="entry name" value="MAJOR FACILITATOR SUPERFAMILY"/>
    <property type="match status" value="1"/>
</dbReference>
<dbReference type="OrthoDB" id="440553at2759"/>
<feature type="transmembrane region" description="Helical" evidence="5">
    <location>
        <begin position="293"/>
        <end position="313"/>
    </location>
</feature>
<dbReference type="PANTHER" id="PTHR23501:SF43">
    <property type="entry name" value="MULTIDRUG TRANSPORTER, PUTATIVE (AFU_ORTHOLOGUE AFUA_6G03040)-RELATED"/>
    <property type="match status" value="1"/>
</dbReference>
<dbReference type="Pfam" id="PF07690">
    <property type="entry name" value="MFS_1"/>
    <property type="match status" value="1"/>
</dbReference>
<dbReference type="InterPro" id="IPR036259">
    <property type="entry name" value="MFS_trans_sf"/>
</dbReference>
<protein>
    <recommendedName>
        <fullName evidence="6">Major facilitator superfamily (MFS) profile domain-containing protein</fullName>
    </recommendedName>
</protein>
<dbReference type="GO" id="GO:0022857">
    <property type="term" value="F:transmembrane transporter activity"/>
    <property type="evidence" value="ECO:0007669"/>
    <property type="project" value="InterPro"/>
</dbReference>
<keyword evidence="8" id="KW-1185">Reference proteome</keyword>
<feature type="transmembrane region" description="Helical" evidence="5">
    <location>
        <begin position="78"/>
        <end position="100"/>
    </location>
</feature>
<comment type="caution">
    <text evidence="7">The sequence shown here is derived from an EMBL/GenBank/DDBJ whole genome shotgun (WGS) entry which is preliminary data.</text>
</comment>
<reference evidence="7 8" key="1">
    <citation type="submission" date="2017-06" db="EMBL/GenBank/DDBJ databases">
        <title>Ant-infecting Ophiocordyceps genomes reveal a high diversity of potential behavioral manipulation genes and a possible major role for enterotoxins.</title>
        <authorList>
            <person name="De Bekker C."/>
            <person name="Evans H.C."/>
            <person name="Brachmann A."/>
            <person name="Hughes D.P."/>
        </authorList>
    </citation>
    <scope>NUCLEOTIDE SEQUENCE [LARGE SCALE GENOMIC DNA]</scope>
    <source>
        <strain evidence="7 8">Map64</strain>
    </source>
</reference>
<dbReference type="GO" id="GO:0005886">
    <property type="term" value="C:plasma membrane"/>
    <property type="evidence" value="ECO:0007669"/>
    <property type="project" value="TreeGrafter"/>
</dbReference>
<proteinExistence type="predicted"/>
<feature type="transmembrane region" description="Helical" evidence="5">
    <location>
        <begin position="213"/>
        <end position="233"/>
    </location>
</feature>
<organism evidence="7 8">
    <name type="scientific">Ophiocordyceps australis</name>
    <dbReference type="NCBI Taxonomy" id="1399860"/>
    <lineage>
        <taxon>Eukaryota</taxon>
        <taxon>Fungi</taxon>
        <taxon>Dikarya</taxon>
        <taxon>Ascomycota</taxon>
        <taxon>Pezizomycotina</taxon>
        <taxon>Sordariomycetes</taxon>
        <taxon>Hypocreomycetidae</taxon>
        <taxon>Hypocreales</taxon>
        <taxon>Ophiocordycipitaceae</taxon>
        <taxon>Ophiocordyceps</taxon>
    </lineage>
</organism>
<evidence type="ECO:0000313" key="7">
    <source>
        <dbReference type="EMBL" id="PHH62090.1"/>
    </source>
</evidence>
<dbReference type="Proteomes" id="UP000226192">
    <property type="component" value="Unassembled WGS sequence"/>
</dbReference>
<name>A0A2C5Y3U9_9HYPO</name>
<dbReference type="InterPro" id="IPR011701">
    <property type="entry name" value="MFS"/>
</dbReference>
<evidence type="ECO:0000256" key="1">
    <source>
        <dbReference type="ARBA" id="ARBA00004141"/>
    </source>
</evidence>
<sequence length="500" mass="53464">MDTSIVAASLHDIAIEFEVLISANWVAVAYVVAECSCAGVFARMSDIIGRRSAFVAAHLLFLASSLGCGFSHNLTQLVIFRALQGLGGSGLFALTTVFIPEVCPDHLIEYACGLGGIVVVLACITGPLVGGILTQYASWRWIFWINGPLCATAMAFCLAFWPRRRDIIHVPRRPWKSFDFVGSTLLVAGTVLVVFSLQNVGVATGRVWDKAVFIAPLVVGMACWAALFVWAYMTDSRPCGHKVMSAFPLSLFRNRFYASGSLTTLLMGFPLFLLAFAIPLRAQVVSGKSSLDAATVLLPMLGALAMGCIMATACNIKRNYLFETMLVGTLLSVMGCALLTTVSSPKHDNRLLGFITLVGLGLGLSISSSTGLAAIEIAPQDYASAQGILAQARLLGGSLGISVSSIYWHNQISRLVHGPVPPQVAALLSQEGHVLVSSQLRLVVEQASSRAFRDSMVMSAVVSGAAVLTALIGFHCEHQDTRQKRKDLVRAHISPLTHSP</sequence>
<feature type="transmembrane region" description="Helical" evidence="5">
    <location>
        <begin position="387"/>
        <end position="408"/>
    </location>
</feature>
<keyword evidence="4 5" id="KW-0472">Membrane</keyword>
<feature type="transmembrane region" description="Helical" evidence="5">
    <location>
        <begin position="181"/>
        <end position="201"/>
    </location>
</feature>